<dbReference type="InterPro" id="IPR013123">
    <property type="entry name" value="SpoU_subst-bd"/>
</dbReference>
<sequence>MITSTSNGQIKKIQQLLKKSRTRKDEGIFVAEGIKMFREAPPDRIEKIYLGASFAEKEIWKEILREKGLEGEKESLVEIVEDKVFKSLSDTVTPQGVLCLIRIKEGTLEEMIPKDRPALLMILEDLQDPGNLGTILRTGEGAGVTGIILSKNSVDIYNPKVIRSTMGSVYRVPFCYTSSIREEILPWLREKKITGYAAHLEGKNSYDREDYTKGTAFFIGNEGNGLSRELSEKADIWIRIPMEGQVESLNAAMASGILMYEAYRQRRNL</sequence>
<accession>A0A9D1VIY6</accession>
<dbReference type="InterPro" id="IPR051259">
    <property type="entry name" value="rRNA_Methyltransferase"/>
</dbReference>
<dbReference type="GO" id="GO:0032259">
    <property type="term" value="P:methylation"/>
    <property type="evidence" value="ECO:0007669"/>
    <property type="project" value="UniProtKB-KW"/>
</dbReference>
<dbReference type="InterPro" id="IPR053888">
    <property type="entry name" value="MRM3-like_sub_bind"/>
</dbReference>
<dbReference type="Gene3D" id="3.30.1330.30">
    <property type="match status" value="1"/>
</dbReference>
<dbReference type="InterPro" id="IPR001537">
    <property type="entry name" value="SpoU_MeTrfase"/>
</dbReference>
<dbReference type="InterPro" id="IPR029064">
    <property type="entry name" value="Ribosomal_eL30-like_sf"/>
</dbReference>
<dbReference type="InterPro" id="IPR029026">
    <property type="entry name" value="tRNA_m1G_MTases_N"/>
</dbReference>
<feature type="domain" description="RNA 2-O ribose methyltransferase substrate binding" evidence="4">
    <location>
        <begin position="30"/>
        <end position="107"/>
    </location>
</feature>
<evidence type="ECO:0000313" key="6">
    <source>
        <dbReference type="Proteomes" id="UP000824230"/>
    </source>
</evidence>
<dbReference type="SUPFAM" id="SSF75217">
    <property type="entry name" value="alpha/beta knot"/>
    <property type="match status" value="1"/>
</dbReference>
<evidence type="ECO:0000259" key="4">
    <source>
        <dbReference type="SMART" id="SM00967"/>
    </source>
</evidence>
<dbReference type="SMART" id="SM00967">
    <property type="entry name" value="SpoU_sub_bind"/>
    <property type="match status" value="1"/>
</dbReference>
<dbReference type="Pfam" id="PF22435">
    <property type="entry name" value="MRM3-like_sub_bind"/>
    <property type="match status" value="1"/>
</dbReference>
<dbReference type="EMBL" id="DXFG01000003">
    <property type="protein sequence ID" value="HIX36256.1"/>
    <property type="molecule type" value="Genomic_DNA"/>
</dbReference>
<dbReference type="InterPro" id="IPR029028">
    <property type="entry name" value="Alpha/beta_knot_MTases"/>
</dbReference>
<proteinExistence type="inferred from homology"/>
<dbReference type="SUPFAM" id="SSF55315">
    <property type="entry name" value="L30e-like"/>
    <property type="match status" value="1"/>
</dbReference>
<evidence type="ECO:0000256" key="2">
    <source>
        <dbReference type="ARBA" id="ARBA00022603"/>
    </source>
</evidence>
<keyword evidence="2 5" id="KW-0489">Methyltransferase</keyword>
<gene>
    <name evidence="5" type="ORF">H9738_00065</name>
</gene>
<comment type="caution">
    <text evidence="5">The sequence shown here is derived from an EMBL/GenBank/DDBJ whole genome shotgun (WGS) entry which is preliminary data.</text>
</comment>
<reference evidence="5" key="2">
    <citation type="submission" date="2021-04" db="EMBL/GenBank/DDBJ databases">
        <authorList>
            <person name="Gilroy R."/>
        </authorList>
    </citation>
    <scope>NUCLEOTIDE SEQUENCE</scope>
    <source>
        <strain evidence="5">ChiHjej12B11-1927</strain>
    </source>
</reference>
<evidence type="ECO:0000256" key="1">
    <source>
        <dbReference type="ARBA" id="ARBA00007228"/>
    </source>
</evidence>
<protein>
    <submittedName>
        <fullName evidence="5">RNA methyltransferase</fullName>
    </submittedName>
</protein>
<dbReference type="PANTHER" id="PTHR43191">
    <property type="entry name" value="RRNA METHYLTRANSFERASE 3"/>
    <property type="match status" value="1"/>
</dbReference>
<organism evidence="5 6">
    <name type="scientific">Candidatus Blautia pullistercoris</name>
    <dbReference type="NCBI Taxonomy" id="2838499"/>
    <lineage>
        <taxon>Bacteria</taxon>
        <taxon>Bacillati</taxon>
        <taxon>Bacillota</taxon>
        <taxon>Clostridia</taxon>
        <taxon>Lachnospirales</taxon>
        <taxon>Lachnospiraceae</taxon>
        <taxon>Blautia</taxon>
    </lineage>
</organism>
<keyword evidence="3" id="KW-0808">Transferase</keyword>
<reference evidence="5" key="1">
    <citation type="journal article" date="2021" name="PeerJ">
        <title>Extensive microbial diversity within the chicken gut microbiome revealed by metagenomics and culture.</title>
        <authorList>
            <person name="Gilroy R."/>
            <person name="Ravi A."/>
            <person name="Getino M."/>
            <person name="Pursley I."/>
            <person name="Horton D.L."/>
            <person name="Alikhan N.F."/>
            <person name="Baker D."/>
            <person name="Gharbi K."/>
            <person name="Hall N."/>
            <person name="Watson M."/>
            <person name="Adriaenssens E.M."/>
            <person name="Foster-Nyarko E."/>
            <person name="Jarju S."/>
            <person name="Secka A."/>
            <person name="Antonio M."/>
            <person name="Oren A."/>
            <person name="Chaudhuri R.R."/>
            <person name="La Ragione R."/>
            <person name="Hildebrand F."/>
            <person name="Pallen M.J."/>
        </authorList>
    </citation>
    <scope>NUCLEOTIDE SEQUENCE</scope>
    <source>
        <strain evidence="5">ChiHjej12B11-1927</strain>
    </source>
</reference>
<dbReference type="GO" id="GO:0006396">
    <property type="term" value="P:RNA processing"/>
    <property type="evidence" value="ECO:0007669"/>
    <property type="project" value="InterPro"/>
</dbReference>
<dbReference type="GO" id="GO:0003723">
    <property type="term" value="F:RNA binding"/>
    <property type="evidence" value="ECO:0007669"/>
    <property type="project" value="InterPro"/>
</dbReference>
<dbReference type="CDD" id="cd18095">
    <property type="entry name" value="SpoU-like_rRNA-MTase"/>
    <property type="match status" value="1"/>
</dbReference>
<evidence type="ECO:0000313" key="5">
    <source>
        <dbReference type="EMBL" id="HIX36256.1"/>
    </source>
</evidence>
<dbReference type="Gene3D" id="3.40.1280.10">
    <property type="match status" value="1"/>
</dbReference>
<comment type="similarity">
    <text evidence="1">Belongs to the class IV-like SAM-binding methyltransferase superfamily. RNA methyltransferase TrmH family.</text>
</comment>
<evidence type="ECO:0000256" key="3">
    <source>
        <dbReference type="ARBA" id="ARBA00022679"/>
    </source>
</evidence>
<name>A0A9D1VIY6_9FIRM</name>
<dbReference type="GO" id="GO:0005737">
    <property type="term" value="C:cytoplasm"/>
    <property type="evidence" value="ECO:0007669"/>
    <property type="project" value="UniProtKB-ARBA"/>
</dbReference>
<dbReference type="AlphaFoldDB" id="A0A9D1VIY6"/>
<dbReference type="Proteomes" id="UP000824230">
    <property type="component" value="Unassembled WGS sequence"/>
</dbReference>
<dbReference type="Pfam" id="PF00588">
    <property type="entry name" value="SpoU_methylase"/>
    <property type="match status" value="1"/>
</dbReference>
<dbReference type="GO" id="GO:0008173">
    <property type="term" value="F:RNA methyltransferase activity"/>
    <property type="evidence" value="ECO:0007669"/>
    <property type="project" value="InterPro"/>
</dbReference>
<dbReference type="PANTHER" id="PTHR43191:SF2">
    <property type="entry name" value="RRNA METHYLTRANSFERASE 3, MITOCHONDRIAL"/>
    <property type="match status" value="1"/>
</dbReference>